<dbReference type="PRINTS" id="PR00068">
    <property type="entry name" value="CUZNDISMTASE"/>
</dbReference>
<dbReference type="PANTHER" id="PTHR10003">
    <property type="entry name" value="SUPEROXIDE DISMUTASE CU-ZN -RELATED"/>
    <property type="match status" value="1"/>
</dbReference>
<keyword evidence="11" id="KW-1185">Reference proteome</keyword>
<dbReference type="PROSITE" id="PS00332">
    <property type="entry name" value="SOD_CU_ZN_2"/>
    <property type="match status" value="1"/>
</dbReference>
<accession>A0A914W312</accession>
<comment type="cofactor">
    <cofactor evidence="9">
        <name>Zn(2+)</name>
        <dbReference type="ChEBI" id="CHEBI:29105"/>
    </cofactor>
    <text evidence="9">Binds 1 zinc ion per subunit.</text>
</comment>
<keyword evidence="4" id="KW-0049">Antioxidant</keyword>
<dbReference type="InterPro" id="IPR001424">
    <property type="entry name" value="SOD_Cu_Zn_dom"/>
</dbReference>
<evidence type="ECO:0000256" key="6">
    <source>
        <dbReference type="ARBA" id="ARBA00023008"/>
    </source>
</evidence>
<proteinExistence type="inferred from homology"/>
<dbReference type="InterPro" id="IPR024134">
    <property type="entry name" value="SOD_Cu/Zn_/chaperone"/>
</dbReference>
<evidence type="ECO:0000256" key="2">
    <source>
        <dbReference type="ARBA" id="ARBA00022723"/>
    </source>
</evidence>
<keyword evidence="2 9" id="KW-0479">Metal-binding</keyword>
<dbReference type="InterPro" id="IPR036423">
    <property type="entry name" value="SOD-like_Cu/Zn_dom_sf"/>
</dbReference>
<comment type="catalytic activity">
    <reaction evidence="8 9">
        <text>2 superoxide + 2 H(+) = H2O2 + O2</text>
        <dbReference type="Rhea" id="RHEA:20696"/>
        <dbReference type="ChEBI" id="CHEBI:15378"/>
        <dbReference type="ChEBI" id="CHEBI:15379"/>
        <dbReference type="ChEBI" id="CHEBI:16240"/>
        <dbReference type="ChEBI" id="CHEBI:18421"/>
        <dbReference type="EC" id="1.15.1.1"/>
    </reaction>
</comment>
<keyword evidence="5 9" id="KW-0560">Oxidoreductase</keyword>
<dbReference type="InterPro" id="IPR018152">
    <property type="entry name" value="SOD_Cu/Zn_BS"/>
</dbReference>
<evidence type="ECO:0000256" key="8">
    <source>
        <dbReference type="ARBA" id="ARBA00049204"/>
    </source>
</evidence>
<keyword evidence="3 9" id="KW-0862">Zinc</keyword>
<comment type="function">
    <text evidence="9">Destroys radicals which are normally produced within the cells and which are toxic to biological systems.</text>
</comment>
<evidence type="ECO:0000256" key="5">
    <source>
        <dbReference type="ARBA" id="ARBA00023002"/>
    </source>
</evidence>
<dbReference type="WBParaSite" id="PSAMB.scaffold3118size19611.g20370.t1">
    <property type="protein sequence ID" value="PSAMB.scaffold3118size19611.g20370.t1"/>
    <property type="gene ID" value="PSAMB.scaffold3118size19611.g20370"/>
</dbReference>
<dbReference type="FunFam" id="2.60.40.200:FF:000003">
    <property type="entry name" value="Superoxide dismutase [Cu-Zn], chloroplastic"/>
    <property type="match status" value="1"/>
</dbReference>
<feature type="domain" description="Superoxide dismutase copper/zinc binding" evidence="10">
    <location>
        <begin position="30"/>
        <end position="168"/>
    </location>
</feature>
<evidence type="ECO:0000256" key="4">
    <source>
        <dbReference type="ARBA" id="ARBA00022862"/>
    </source>
</evidence>
<dbReference type="CDD" id="cd00305">
    <property type="entry name" value="Cu-Zn_Superoxide_Dismutase"/>
    <property type="match status" value="1"/>
</dbReference>
<dbReference type="Pfam" id="PF00080">
    <property type="entry name" value="Sod_Cu"/>
    <property type="match status" value="1"/>
</dbReference>
<dbReference type="Proteomes" id="UP000887566">
    <property type="component" value="Unplaced"/>
</dbReference>
<evidence type="ECO:0000259" key="10">
    <source>
        <dbReference type="Pfam" id="PF00080"/>
    </source>
</evidence>
<sequence length="174" mass="18201">MGGYMSRTEPDTNRRAVAIIKGDPVQGTAVSGAVWFLQEREGAELKIAGEIGGLKPGQHGFHVHQYGDMSDGCTSAGPHLNPYNMMHGGPKDSVRHMGDLGNVEAGSNGVAKIDMTDKQLSLYGQHSIIGRSIVVHADPDDLGKATGNKMAESKETGNSGMRVGCGIIAVASSN</sequence>
<organism evidence="11 12">
    <name type="scientific">Plectus sambesii</name>
    <dbReference type="NCBI Taxonomy" id="2011161"/>
    <lineage>
        <taxon>Eukaryota</taxon>
        <taxon>Metazoa</taxon>
        <taxon>Ecdysozoa</taxon>
        <taxon>Nematoda</taxon>
        <taxon>Chromadorea</taxon>
        <taxon>Plectida</taxon>
        <taxon>Plectina</taxon>
        <taxon>Plectoidea</taxon>
        <taxon>Plectidae</taxon>
        <taxon>Plectus</taxon>
    </lineage>
</organism>
<dbReference type="EC" id="1.15.1.1" evidence="9"/>
<dbReference type="SUPFAM" id="SSF49329">
    <property type="entry name" value="Cu,Zn superoxide dismutase-like"/>
    <property type="match status" value="1"/>
</dbReference>
<evidence type="ECO:0000256" key="9">
    <source>
        <dbReference type="RuleBase" id="RU000393"/>
    </source>
</evidence>
<dbReference type="Gene3D" id="2.60.40.200">
    <property type="entry name" value="Superoxide dismutase, copper/zinc binding domain"/>
    <property type="match status" value="1"/>
</dbReference>
<dbReference type="GO" id="GO:0004784">
    <property type="term" value="F:superoxide dismutase activity"/>
    <property type="evidence" value="ECO:0007669"/>
    <property type="project" value="UniProtKB-EC"/>
</dbReference>
<evidence type="ECO:0000256" key="3">
    <source>
        <dbReference type="ARBA" id="ARBA00022833"/>
    </source>
</evidence>
<comment type="cofactor">
    <cofactor evidence="9">
        <name>Cu cation</name>
        <dbReference type="ChEBI" id="CHEBI:23378"/>
    </cofactor>
    <text evidence="9">Binds 1 copper ion per subunit.</text>
</comment>
<keyword evidence="6 9" id="KW-0186">Copper</keyword>
<evidence type="ECO:0000256" key="1">
    <source>
        <dbReference type="ARBA" id="ARBA00010457"/>
    </source>
</evidence>
<evidence type="ECO:0000256" key="7">
    <source>
        <dbReference type="ARBA" id="ARBA00023157"/>
    </source>
</evidence>
<evidence type="ECO:0000313" key="12">
    <source>
        <dbReference type="WBParaSite" id="PSAMB.scaffold3118size19611.g20370.t1"/>
    </source>
</evidence>
<keyword evidence="7" id="KW-1015">Disulfide bond</keyword>
<dbReference type="PROSITE" id="PS00087">
    <property type="entry name" value="SOD_CU_ZN_1"/>
    <property type="match status" value="1"/>
</dbReference>
<evidence type="ECO:0000313" key="11">
    <source>
        <dbReference type="Proteomes" id="UP000887566"/>
    </source>
</evidence>
<comment type="similarity">
    <text evidence="1 9">Belongs to the Cu-Zn superoxide dismutase family.</text>
</comment>
<reference evidence="12" key="1">
    <citation type="submission" date="2022-11" db="UniProtKB">
        <authorList>
            <consortium name="WormBaseParasite"/>
        </authorList>
    </citation>
    <scope>IDENTIFICATION</scope>
</reference>
<name>A0A914W312_9BILA</name>
<dbReference type="AlphaFoldDB" id="A0A914W312"/>
<protein>
    <recommendedName>
        <fullName evidence="9">Superoxide dismutase [Cu-Zn]</fullName>
        <ecNumber evidence="9">1.15.1.1</ecNumber>
    </recommendedName>
</protein>
<dbReference type="GO" id="GO:0005507">
    <property type="term" value="F:copper ion binding"/>
    <property type="evidence" value="ECO:0007669"/>
    <property type="project" value="InterPro"/>
</dbReference>